<organism evidence="1 2">
    <name type="scientific">Piscinibacter aquaticus</name>
    <dbReference type="NCBI Taxonomy" id="392597"/>
    <lineage>
        <taxon>Bacteria</taxon>
        <taxon>Pseudomonadati</taxon>
        <taxon>Pseudomonadota</taxon>
        <taxon>Betaproteobacteria</taxon>
        <taxon>Burkholderiales</taxon>
        <taxon>Sphaerotilaceae</taxon>
        <taxon>Piscinibacter</taxon>
    </lineage>
</organism>
<dbReference type="Proteomes" id="UP000321832">
    <property type="component" value="Unassembled WGS sequence"/>
</dbReference>
<dbReference type="EMBL" id="VOPW01000001">
    <property type="protein sequence ID" value="TXC66070.1"/>
    <property type="molecule type" value="Genomic_DNA"/>
</dbReference>
<name>A0A5C6U0K5_9BURK</name>
<evidence type="ECO:0000313" key="2">
    <source>
        <dbReference type="Proteomes" id="UP000321832"/>
    </source>
</evidence>
<comment type="caution">
    <text evidence="1">The sequence shown here is derived from an EMBL/GenBank/DDBJ whole genome shotgun (WGS) entry which is preliminary data.</text>
</comment>
<protein>
    <submittedName>
        <fullName evidence="1">Uncharacterized protein</fullName>
    </submittedName>
</protein>
<evidence type="ECO:0000313" key="1">
    <source>
        <dbReference type="EMBL" id="TXC66070.1"/>
    </source>
</evidence>
<sequence>MNAPLLPEILTRQARSAQADLPLASEGIQRYLWEGRFGPVLIEVKDGRVFVNGQAVEPADARLAGGNAP</sequence>
<proteinExistence type="predicted"/>
<dbReference type="AlphaFoldDB" id="A0A5C6U0K5"/>
<reference evidence="1 2" key="1">
    <citation type="submission" date="2019-08" db="EMBL/GenBank/DDBJ databases">
        <authorList>
            <person name="Khan S.A."/>
            <person name="Jeon C.O."/>
            <person name="Jeong S.E."/>
        </authorList>
    </citation>
    <scope>NUCLEOTIDE SEQUENCE [LARGE SCALE GENOMIC DNA]</scope>
    <source>
        <strain evidence="2">IMCC1728</strain>
    </source>
</reference>
<accession>A0A5C6U0K5</accession>
<keyword evidence="2" id="KW-1185">Reference proteome</keyword>
<gene>
    <name evidence="1" type="ORF">FSC37_09485</name>
</gene>